<evidence type="ECO:0000259" key="2">
    <source>
        <dbReference type="Pfam" id="PF07786"/>
    </source>
</evidence>
<name>A0A7W5ZS49_9BACT</name>
<accession>A0A7W5ZS49</accession>
<comment type="caution">
    <text evidence="3">The sequence shown here is derived from an EMBL/GenBank/DDBJ whole genome shotgun (WGS) entry which is preliminary data.</text>
</comment>
<evidence type="ECO:0000256" key="1">
    <source>
        <dbReference type="SAM" id="Phobius"/>
    </source>
</evidence>
<keyword evidence="4" id="KW-1185">Reference proteome</keyword>
<sequence>MKRISSIDSVRGIVMVIMALDHIRDLIHIPSQTLDPTNLTTTTASIFMARWVTHFCAPIFVFLAGTSAYLSSQKEGNHLFLIKRGLWLVLLEFTVITFGIWWDIRFNVFLFQVIAAIGLSFVILGLLHHVSSSTLGVVGVAIMVLHGAFALLPLPEGSALRTILTPIFSVTALPLPASKTLIMGYPLIPWLGIMLAGYGAGSYFKKPAQERKQIFLKLGGAALVAFVVLRFTNILLDPQPWSVQKDSLFTFLSFINVTKYPPSLLYDLMTLGTMFLLLYCFESAENALSRFFTTYGKVPMFYYLLHWYIVHLTMFAILFAEGFGVKDFEFGFSFGRPKAANGLPLWGVYVVWIGIVGVLYPLCQWFGKYKKANTHRTWLRYI</sequence>
<protein>
    <submittedName>
        <fullName evidence="3">Putative membrane protein</fullName>
    </submittedName>
</protein>
<feature type="transmembrane region" description="Helical" evidence="1">
    <location>
        <begin position="134"/>
        <end position="154"/>
    </location>
</feature>
<feature type="transmembrane region" description="Helical" evidence="1">
    <location>
        <begin position="51"/>
        <end position="72"/>
    </location>
</feature>
<feature type="transmembrane region" description="Helical" evidence="1">
    <location>
        <begin position="264"/>
        <end position="281"/>
    </location>
</feature>
<feature type="transmembrane region" description="Helical" evidence="1">
    <location>
        <begin position="108"/>
        <end position="127"/>
    </location>
</feature>
<feature type="transmembrane region" description="Helical" evidence="1">
    <location>
        <begin position="182"/>
        <end position="203"/>
    </location>
</feature>
<dbReference type="Proteomes" id="UP000541352">
    <property type="component" value="Unassembled WGS sequence"/>
</dbReference>
<feature type="transmembrane region" description="Helical" evidence="1">
    <location>
        <begin position="301"/>
        <end position="323"/>
    </location>
</feature>
<dbReference type="EMBL" id="JACIBY010000026">
    <property type="protein sequence ID" value="MBB3842108.1"/>
    <property type="molecule type" value="Genomic_DNA"/>
</dbReference>
<dbReference type="RefSeq" id="WP_183980234.1">
    <property type="nucleotide sequence ID" value="NZ_JACIBY010000026.1"/>
</dbReference>
<keyword evidence="1" id="KW-1133">Transmembrane helix</keyword>
<evidence type="ECO:0000313" key="4">
    <source>
        <dbReference type="Proteomes" id="UP000541352"/>
    </source>
</evidence>
<proteinExistence type="predicted"/>
<feature type="transmembrane region" description="Helical" evidence="1">
    <location>
        <begin position="343"/>
        <end position="363"/>
    </location>
</feature>
<feature type="domain" description="Heparan-alpha-glucosaminide N-acetyltransferase catalytic" evidence="2">
    <location>
        <begin position="3"/>
        <end position="213"/>
    </location>
</feature>
<evidence type="ECO:0000313" key="3">
    <source>
        <dbReference type="EMBL" id="MBB3842108.1"/>
    </source>
</evidence>
<feature type="transmembrane region" description="Helical" evidence="1">
    <location>
        <begin position="215"/>
        <end position="236"/>
    </location>
</feature>
<dbReference type="Pfam" id="PF07786">
    <property type="entry name" value="HGSNAT_cat"/>
    <property type="match status" value="1"/>
</dbReference>
<gene>
    <name evidence="3" type="ORF">FHS57_006139</name>
</gene>
<dbReference type="InterPro" id="IPR012429">
    <property type="entry name" value="HGSNAT_cat"/>
</dbReference>
<organism evidence="3 4">
    <name type="scientific">Runella defluvii</name>
    <dbReference type="NCBI Taxonomy" id="370973"/>
    <lineage>
        <taxon>Bacteria</taxon>
        <taxon>Pseudomonadati</taxon>
        <taxon>Bacteroidota</taxon>
        <taxon>Cytophagia</taxon>
        <taxon>Cytophagales</taxon>
        <taxon>Spirosomataceae</taxon>
        <taxon>Runella</taxon>
    </lineage>
</organism>
<dbReference type="AlphaFoldDB" id="A0A7W5ZS49"/>
<dbReference type="PANTHER" id="PTHR40407:SF1">
    <property type="entry name" value="HEPARAN-ALPHA-GLUCOSAMINIDE N-ACETYLTRANSFERASE CATALYTIC DOMAIN-CONTAINING PROTEIN"/>
    <property type="match status" value="1"/>
</dbReference>
<dbReference type="PANTHER" id="PTHR40407">
    <property type="entry name" value="MEMBRANE PROTEIN-LIKE PROTEIN"/>
    <property type="match status" value="1"/>
</dbReference>
<reference evidence="3 4" key="1">
    <citation type="submission" date="2020-08" db="EMBL/GenBank/DDBJ databases">
        <title>Genomic Encyclopedia of Type Strains, Phase IV (KMG-IV): sequencing the most valuable type-strain genomes for metagenomic binning, comparative biology and taxonomic classification.</title>
        <authorList>
            <person name="Goeker M."/>
        </authorList>
    </citation>
    <scope>NUCLEOTIDE SEQUENCE [LARGE SCALE GENOMIC DNA]</scope>
    <source>
        <strain evidence="3 4">DSM 17976</strain>
    </source>
</reference>
<keyword evidence="1" id="KW-0472">Membrane</keyword>
<keyword evidence="1" id="KW-0812">Transmembrane</keyword>
<feature type="transmembrane region" description="Helical" evidence="1">
    <location>
        <begin position="84"/>
        <end position="102"/>
    </location>
</feature>